<evidence type="ECO:0000313" key="2">
    <source>
        <dbReference type="EMBL" id="KAJ1185868.1"/>
    </source>
</evidence>
<gene>
    <name evidence="2" type="ORF">NDU88_002654</name>
</gene>
<organism evidence="2 3">
    <name type="scientific">Pleurodeles waltl</name>
    <name type="common">Iberian ribbed newt</name>
    <dbReference type="NCBI Taxonomy" id="8319"/>
    <lineage>
        <taxon>Eukaryota</taxon>
        <taxon>Metazoa</taxon>
        <taxon>Chordata</taxon>
        <taxon>Craniata</taxon>
        <taxon>Vertebrata</taxon>
        <taxon>Euteleostomi</taxon>
        <taxon>Amphibia</taxon>
        <taxon>Batrachia</taxon>
        <taxon>Caudata</taxon>
        <taxon>Salamandroidea</taxon>
        <taxon>Salamandridae</taxon>
        <taxon>Pleurodelinae</taxon>
        <taxon>Pleurodeles</taxon>
    </lineage>
</organism>
<comment type="caution">
    <text evidence="2">The sequence shown here is derived from an EMBL/GenBank/DDBJ whole genome shotgun (WGS) entry which is preliminary data.</text>
</comment>
<protein>
    <submittedName>
        <fullName evidence="2">Uncharacterized protein</fullName>
    </submittedName>
</protein>
<evidence type="ECO:0000313" key="3">
    <source>
        <dbReference type="Proteomes" id="UP001066276"/>
    </source>
</evidence>
<name>A0AAV7UAB9_PLEWA</name>
<dbReference type="Proteomes" id="UP001066276">
    <property type="component" value="Chromosome 3_1"/>
</dbReference>
<keyword evidence="3" id="KW-1185">Reference proteome</keyword>
<proteinExistence type="predicted"/>
<accession>A0AAV7UAB9</accession>
<reference evidence="2" key="1">
    <citation type="journal article" date="2022" name="bioRxiv">
        <title>Sequencing and chromosome-scale assembly of the giantPleurodeles waltlgenome.</title>
        <authorList>
            <person name="Brown T."/>
            <person name="Elewa A."/>
            <person name="Iarovenko S."/>
            <person name="Subramanian E."/>
            <person name="Araus A.J."/>
            <person name="Petzold A."/>
            <person name="Susuki M."/>
            <person name="Suzuki K.-i.T."/>
            <person name="Hayashi T."/>
            <person name="Toyoda A."/>
            <person name="Oliveira C."/>
            <person name="Osipova E."/>
            <person name="Leigh N.D."/>
            <person name="Simon A."/>
            <person name="Yun M.H."/>
        </authorList>
    </citation>
    <scope>NUCLEOTIDE SEQUENCE</scope>
    <source>
        <strain evidence="2">20211129_DDA</strain>
        <tissue evidence="2">Liver</tissue>
    </source>
</reference>
<dbReference type="EMBL" id="JANPWB010000005">
    <property type="protein sequence ID" value="KAJ1185868.1"/>
    <property type="molecule type" value="Genomic_DNA"/>
</dbReference>
<feature type="region of interest" description="Disordered" evidence="1">
    <location>
        <begin position="1"/>
        <end position="30"/>
    </location>
</feature>
<sequence length="76" mass="8082">MLEGHDLAANQFKDGEGGNNGNNDPGEDGKWCKEGTVVSTQRQALPVAHIDVHSNKYGNCDPEWGGVSKMATRVAA</sequence>
<dbReference type="AlphaFoldDB" id="A0AAV7UAB9"/>
<evidence type="ECO:0000256" key="1">
    <source>
        <dbReference type="SAM" id="MobiDB-lite"/>
    </source>
</evidence>